<feature type="transmembrane region" description="Helical" evidence="6">
    <location>
        <begin position="263"/>
        <end position="286"/>
    </location>
</feature>
<evidence type="ECO:0000256" key="6">
    <source>
        <dbReference type="SAM" id="Phobius"/>
    </source>
</evidence>
<evidence type="ECO:0000256" key="4">
    <source>
        <dbReference type="ARBA" id="ARBA00022989"/>
    </source>
</evidence>
<organism evidence="7 8">
    <name type="scientific">Pontibacter oryzae</name>
    <dbReference type="NCBI Taxonomy" id="2304593"/>
    <lineage>
        <taxon>Bacteria</taxon>
        <taxon>Pseudomonadati</taxon>
        <taxon>Bacteroidota</taxon>
        <taxon>Cytophagia</taxon>
        <taxon>Cytophagales</taxon>
        <taxon>Hymenobacteraceae</taxon>
        <taxon>Pontibacter</taxon>
    </lineage>
</organism>
<feature type="transmembrane region" description="Helical" evidence="6">
    <location>
        <begin position="231"/>
        <end position="256"/>
    </location>
</feature>
<feature type="transmembrane region" description="Helical" evidence="6">
    <location>
        <begin position="63"/>
        <end position="86"/>
    </location>
</feature>
<feature type="transmembrane region" description="Helical" evidence="6">
    <location>
        <begin position="298"/>
        <end position="331"/>
    </location>
</feature>
<reference evidence="8" key="1">
    <citation type="submission" date="2018-08" db="EMBL/GenBank/DDBJ databases">
        <title>Mucilaginibacter sp. MYSH2.</title>
        <authorList>
            <person name="Seo T."/>
        </authorList>
    </citation>
    <scope>NUCLEOTIDE SEQUENCE [LARGE SCALE GENOMIC DNA]</scope>
    <source>
        <strain evidence="8">KIRAN</strain>
    </source>
</reference>
<accession>A0A399SH92</accession>
<evidence type="ECO:0000256" key="5">
    <source>
        <dbReference type="ARBA" id="ARBA00023136"/>
    </source>
</evidence>
<feature type="transmembrane region" description="Helical" evidence="6">
    <location>
        <begin position="156"/>
        <end position="182"/>
    </location>
</feature>
<comment type="subcellular location">
    <subcellularLocation>
        <location evidence="1">Membrane</location>
        <topology evidence="1">Multi-pass membrane protein</topology>
    </subcellularLocation>
</comment>
<sequence length="349" mass="38249">MLDIYTYSKRVVITAAIVLLVGAAFYMLGTHGHFFLLVFAAILLATLFCSIADWLVRVLRSGWGLSVLLAVVLVFGFLVASFYFLAPTVSRQIQEMRDTAPEAIARVQDWLATFGLGQTVLQSVPDDVSNVLPEKKSLLSNISQIFSVTLSILADFLIVIVTAIFFAISPKVYTVGFTKLFAVRYRSRIMEVLGKCYDTLQKWLLAMLLAMAIIGISTAIAFNLFGMPMAFISFLFAFVPNIGPWIAAVPIGLVGLTAGPQVVMYALLIYGGIQFIESYAITPLIFQKTVDLPPALLLFFQVILGILEGGLGLFLAAPLLAVLMVVINELYIKDLIEKKPLDASEEKVS</sequence>
<feature type="transmembrane region" description="Helical" evidence="6">
    <location>
        <begin position="34"/>
        <end position="56"/>
    </location>
</feature>
<dbReference type="PANTHER" id="PTHR21716">
    <property type="entry name" value="TRANSMEMBRANE PROTEIN"/>
    <property type="match status" value="1"/>
</dbReference>
<feature type="transmembrane region" description="Helical" evidence="6">
    <location>
        <begin position="12"/>
        <end position="28"/>
    </location>
</feature>
<dbReference type="GO" id="GO:0055085">
    <property type="term" value="P:transmembrane transport"/>
    <property type="evidence" value="ECO:0007669"/>
    <property type="project" value="TreeGrafter"/>
</dbReference>
<comment type="caution">
    <text evidence="7">The sequence shown here is derived from an EMBL/GenBank/DDBJ whole genome shotgun (WGS) entry which is preliminary data.</text>
</comment>
<dbReference type="GO" id="GO:0016020">
    <property type="term" value="C:membrane"/>
    <property type="evidence" value="ECO:0007669"/>
    <property type="project" value="UniProtKB-SubCell"/>
</dbReference>
<dbReference type="OrthoDB" id="5761230at2"/>
<protein>
    <submittedName>
        <fullName evidence="7">AI-2E family transporter</fullName>
    </submittedName>
</protein>
<evidence type="ECO:0000256" key="1">
    <source>
        <dbReference type="ARBA" id="ARBA00004141"/>
    </source>
</evidence>
<evidence type="ECO:0000313" key="8">
    <source>
        <dbReference type="Proteomes" id="UP000266005"/>
    </source>
</evidence>
<keyword evidence="3 6" id="KW-0812">Transmembrane</keyword>
<name>A0A399SH92_9BACT</name>
<proteinExistence type="inferred from homology"/>
<dbReference type="Proteomes" id="UP000266005">
    <property type="component" value="Unassembled WGS sequence"/>
</dbReference>
<feature type="transmembrane region" description="Helical" evidence="6">
    <location>
        <begin position="203"/>
        <end position="225"/>
    </location>
</feature>
<gene>
    <name evidence="7" type="ORF">D1627_00960</name>
</gene>
<dbReference type="EMBL" id="QWGE01000001">
    <property type="protein sequence ID" value="RIJ42471.1"/>
    <property type="molecule type" value="Genomic_DNA"/>
</dbReference>
<evidence type="ECO:0000313" key="7">
    <source>
        <dbReference type="EMBL" id="RIJ42471.1"/>
    </source>
</evidence>
<keyword evidence="4 6" id="KW-1133">Transmembrane helix</keyword>
<dbReference type="RefSeq" id="WP_119430354.1">
    <property type="nucleotide sequence ID" value="NZ_QWGE01000001.1"/>
</dbReference>
<keyword evidence="5 6" id="KW-0472">Membrane</keyword>
<dbReference type="AlphaFoldDB" id="A0A399SH92"/>
<dbReference type="PANTHER" id="PTHR21716:SF62">
    <property type="entry name" value="TRANSPORT PROTEIN YDBI-RELATED"/>
    <property type="match status" value="1"/>
</dbReference>
<comment type="similarity">
    <text evidence="2">Belongs to the autoinducer-2 exporter (AI-2E) (TC 2.A.86) family.</text>
</comment>
<dbReference type="Pfam" id="PF01594">
    <property type="entry name" value="AI-2E_transport"/>
    <property type="match status" value="1"/>
</dbReference>
<evidence type="ECO:0000256" key="2">
    <source>
        <dbReference type="ARBA" id="ARBA00009773"/>
    </source>
</evidence>
<dbReference type="InterPro" id="IPR002549">
    <property type="entry name" value="AI-2E-like"/>
</dbReference>
<evidence type="ECO:0000256" key="3">
    <source>
        <dbReference type="ARBA" id="ARBA00022692"/>
    </source>
</evidence>
<keyword evidence="8" id="KW-1185">Reference proteome</keyword>